<name>A0A8H5GHQ1_9AGAR</name>
<accession>A0A8H5GHQ1</accession>
<organism evidence="1 2">
    <name type="scientific">Collybiopsis confluens</name>
    <dbReference type="NCBI Taxonomy" id="2823264"/>
    <lineage>
        <taxon>Eukaryota</taxon>
        <taxon>Fungi</taxon>
        <taxon>Dikarya</taxon>
        <taxon>Basidiomycota</taxon>
        <taxon>Agaricomycotina</taxon>
        <taxon>Agaricomycetes</taxon>
        <taxon>Agaricomycetidae</taxon>
        <taxon>Agaricales</taxon>
        <taxon>Marasmiineae</taxon>
        <taxon>Omphalotaceae</taxon>
        <taxon>Collybiopsis</taxon>
    </lineage>
</organism>
<dbReference type="EMBL" id="JAACJN010000176">
    <property type="protein sequence ID" value="KAF5365043.1"/>
    <property type="molecule type" value="Genomic_DNA"/>
</dbReference>
<keyword evidence="2" id="KW-1185">Reference proteome</keyword>
<evidence type="ECO:0000313" key="1">
    <source>
        <dbReference type="EMBL" id="KAF5365043.1"/>
    </source>
</evidence>
<gene>
    <name evidence="1" type="ORF">D9757_013087</name>
</gene>
<evidence type="ECO:0000313" key="2">
    <source>
        <dbReference type="Proteomes" id="UP000518752"/>
    </source>
</evidence>
<protein>
    <submittedName>
        <fullName evidence="1">Uncharacterized protein</fullName>
    </submittedName>
</protein>
<proteinExistence type="predicted"/>
<dbReference type="Proteomes" id="UP000518752">
    <property type="component" value="Unassembled WGS sequence"/>
</dbReference>
<comment type="caution">
    <text evidence="1">The sequence shown here is derived from an EMBL/GenBank/DDBJ whole genome shotgun (WGS) entry which is preliminary data.</text>
</comment>
<dbReference type="AlphaFoldDB" id="A0A8H5GHQ1"/>
<reference evidence="1 2" key="1">
    <citation type="journal article" date="2020" name="ISME J.">
        <title>Uncovering the hidden diversity of litter-decomposition mechanisms in mushroom-forming fungi.</title>
        <authorList>
            <person name="Floudas D."/>
            <person name="Bentzer J."/>
            <person name="Ahren D."/>
            <person name="Johansson T."/>
            <person name="Persson P."/>
            <person name="Tunlid A."/>
        </authorList>
    </citation>
    <scope>NUCLEOTIDE SEQUENCE [LARGE SCALE GENOMIC DNA]</scope>
    <source>
        <strain evidence="1 2">CBS 406.79</strain>
    </source>
</reference>
<sequence length="87" mass="9969">MWGSFLIYLLSFRTPSSNVLTLLTSHISLLQNRIYVVDTRYGRFLSMQEHDGRFGRPSDSEAWLGARFFIAHSRSCNTPTSTPRNVS</sequence>